<dbReference type="Gene3D" id="3.30.1330.30">
    <property type="match status" value="1"/>
</dbReference>
<dbReference type="SMART" id="SM00967">
    <property type="entry name" value="SpoU_sub_bind"/>
    <property type="match status" value="1"/>
</dbReference>
<evidence type="ECO:0000256" key="2">
    <source>
        <dbReference type="ARBA" id="ARBA00022603"/>
    </source>
</evidence>
<evidence type="ECO:0000256" key="3">
    <source>
        <dbReference type="ARBA" id="ARBA00022679"/>
    </source>
</evidence>
<dbReference type="GO" id="GO:0006396">
    <property type="term" value="P:RNA processing"/>
    <property type="evidence" value="ECO:0007669"/>
    <property type="project" value="InterPro"/>
</dbReference>
<evidence type="ECO:0000259" key="4">
    <source>
        <dbReference type="SMART" id="SM00967"/>
    </source>
</evidence>
<feature type="domain" description="RNA 2-O ribose methyltransferase substrate binding" evidence="4">
    <location>
        <begin position="9"/>
        <end position="84"/>
    </location>
</feature>
<dbReference type="Pfam" id="PF00588">
    <property type="entry name" value="SpoU_methylase"/>
    <property type="match status" value="1"/>
</dbReference>
<dbReference type="GO" id="GO:0032259">
    <property type="term" value="P:methylation"/>
    <property type="evidence" value="ECO:0007669"/>
    <property type="project" value="UniProtKB-KW"/>
</dbReference>
<dbReference type="FunFam" id="3.40.1280.10:FF:000008">
    <property type="entry name" value="Group 3 RNA methyltransferase TrmH"/>
    <property type="match status" value="1"/>
</dbReference>
<dbReference type="PANTHER" id="PTHR46429:SF1">
    <property type="entry name" value="23S RRNA (GUANOSINE-2'-O-)-METHYLTRANSFERASE RLMB"/>
    <property type="match status" value="1"/>
</dbReference>
<reference evidence="5" key="1">
    <citation type="submission" date="2019-03" db="EMBL/GenBank/DDBJ databases">
        <authorList>
            <person name="Hao L."/>
        </authorList>
    </citation>
    <scope>NUCLEOTIDE SEQUENCE</scope>
</reference>
<evidence type="ECO:0000313" key="5">
    <source>
        <dbReference type="EMBL" id="VFU19714.1"/>
    </source>
</evidence>
<gene>
    <name evidence="5" type="primary">rlmB</name>
    <name evidence="5" type="ORF">SCFA_990010</name>
</gene>
<dbReference type="Gene3D" id="3.40.1280.10">
    <property type="match status" value="1"/>
</dbReference>
<dbReference type="InterPro" id="IPR013123">
    <property type="entry name" value="SpoU_subst-bd"/>
</dbReference>
<dbReference type="Pfam" id="PF08032">
    <property type="entry name" value="SpoU_sub_bind"/>
    <property type="match status" value="1"/>
</dbReference>
<dbReference type="InterPro" id="IPR004441">
    <property type="entry name" value="rRNA_MeTrfase_TrmH"/>
</dbReference>
<dbReference type="PANTHER" id="PTHR46429">
    <property type="entry name" value="23S RRNA (GUANOSINE-2'-O-)-METHYLTRANSFERASE RLMB"/>
    <property type="match status" value="1"/>
</dbReference>
<dbReference type="SUPFAM" id="SSF55315">
    <property type="entry name" value="L30e-like"/>
    <property type="match status" value="1"/>
</dbReference>
<protein>
    <submittedName>
        <fullName evidence="5">23S rRNA (Gm2251)-methyltransferase</fullName>
        <ecNumber evidence="5">2.1.1.185</ecNumber>
    </submittedName>
</protein>
<keyword evidence="3 5" id="KW-0808">Transferase</keyword>
<dbReference type="InterPro" id="IPR029028">
    <property type="entry name" value="Alpha/beta_knot_MTases"/>
</dbReference>
<keyword evidence="2 5" id="KW-0489">Methyltransferase</keyword>
<dbReference type="AlphaFoldDB" id="A0A485M9H6"/>
<comment type="similarity">
    <text evidence="1">Belongs to the class IV-like SAM-binding methyltransferase superfamily. RNA methyltransferase TrmH family.</text>
</comment>
<dbReference type="SUPFAM" id="SSF75217">
    <property type="entry name" value="alpha/beta knot"/>
    <property type="match status" value="1"/>
</dbReference>
<sequence length="250" mass="27039">MEGFSLEDVIAGRNPVKEALRSGRPINKILIAEGGEPGPLREIFSMARRVNIPVQKVDRQRLNKFAPETAHQGVVALAAAREYVEVEDILKAVPPGEAPLLMLLDEIHDPHNLGAILRTAEAAGINGVVIPRRRSAPLTRVVAKSSAGAVEYVPVARVANLPATMEDLKKRGLWVAGADAGGEELYWDARLDGPLALVVGGEGKGLGRLVKERCDILVRFPMHGRVNSLNASVAAALFAYEVLRQRRKAF</sequence>
<dbReference type="GO" id="GO:0005829">
    <property type="term" value="C:cytosol"/>
    <property type="evidence" value="ECO:0007669"/>
    <property type="project" value="TreeGrafter"/>
</dbReference>
<dbReference type="InterPro" id="IPR029026">
    <property type="entry name" value="tRNA_m1G_MTases_N"/>
</dbReference>
<dbReference type="GO" id="GO:0003723">
    <property type="term" value="F:RNA binding"/>
    <property type="evidence" value="ECO:0007669"/>
    <property type="project" value="InterPro"/>
</dbReference>
<proteinExistence type="inferred from homology"/>
<dbReference type="NCBIfam" id="TIGR00186">
    <property type="entry name" value="rRNA_methyl_3"/>
    <property type="match status" value="1"/>
</dbReference>
<dbReference type="EC" id="2.1.1.185" evidence="5"/>
<organism evidence="5">
    <name type="scientific">anaerobic digester metagenome</name>
    <dbReference type="NCBI Taxonomy" id="1263854"/>
    <lineage>
        <taxon>unclassified sequences</taxon>
        <taxon>metagenomes</taxon>
        <taxon>ecological metagenomes</taxon>
    </lineage>
</organism>
<dbReference type="GO" id="GO:0008173">
    <property type="term" value="F:RNA methyltransferase activity"/>
    <property type="evidence" value="ECO:0007669"/>
    <property type="project" value="InterPro"/>
</dbReference>
<dbReference type="InterPro" id="IPR029064">
    <property type="entry name" value="Ribosomal_eL30-like_sf"/>
</dbReference>
<dbReference type="CDD" id="cd18103">
    <property type="entry name" value="SpoU-like_RlmB"/>
    <property type="match status" value="1"/>
</dbReference>
<name>A0A485M9H6_9ZZZZ</name>
<dbReference type="InterPro" id="IPR001537">
    <property type="entry name" value="SpoU_MeTrfase"/>
</dbReference>
<dbReference type="EMBL" id="CAADRN010000404">
    <property type="protein sequence ID" value="VFU19714.1"/>
    <property type="molecule type" value="Genomic_DNA"/>
</dbReference>
<accession>A0A485M9H6</accession>
<evidence type="ECO:0000256" key="1">
    <source>
        <dbReference type="ARBA" id="ARBA00007228"/>
    </source>
</evidence>